<keyword evidence="1" id="KW-0805">Transcription regulation</keyword>
<dbReference type="GO" id="GO:0003700">
    <property type="term" value="F:DNA-binding transcription factor activity"/>
    <property type="evidence" value="ECO:0007669"/>
    <property type="project" value="InterPro"/>
</dbReference>
<dbReference type="RefSeq" id="WP_147651607.1">
    <property type="nucleotide sequence ID" value="NZ_BMBO01000003.1"/>
</dbReference>
<dbReference type="KEGG" id="lpse:FGL85_07825"/>
<reference evidence="5 6" key="1">
    <citation type="submission" date="2019-06" db="EMBL/GenBank/DDBJ databases">
        <title>Genome analyses of bacteria isolated from kimchi.</title>
        <authorList>
            <person name="Lee S."/>
            <person name="Ahn S."/>
            <person name="Roh S."/>
        </authorList>
    </citation>
    <scope>NUCLEOTIDE SEQUENCE [LARGE SCALE GENOMIC DNA]</scope>
    <source>
        <strain evidence="5 6">CBA3630</strain>
    </source>
</reference>
<dbReference type="PROSITE" id="PS50995">
    <property type="entry name" value="HTH_MARR_2"/>
    <property type="match status" value="1"/>
</dbReference>
<dbReference type="AlphaFoldDB" id="A0A5B8T5K7"/>
<evidence type="ECO:0000256" key="1">
    <source>
        <dbReference type="ARBA" id="ARBA00023015"/>
    </source>
</evidence>
<sequence>MTENMGKLLKEAYYALNNALDSVARRYDLTAAQMAMIDFLRLSSGKKTINQREIEQEFNIKSSTVTLLIDRMVAKNFIVRRESAKDKRVKEIFLTTKGFDISDVIKTIIQSHDSYVLNGYSDAERDVIVSFLKHVSKISWDGHDDQ</sequence>
<keyword evidence="3" id="KW-0804">Transcription</keyword>
<organism evidence="5 6">
    <name type="scientific">Leuconostoc pseudomesenteroides</name>
    <dbReference type="NCBI Taxonomy" id="33968"/>
    <lineage>
        <taxon>Bacteria</taxon>
        <taxon>Bacillati</taxon>
        <taxon>Bacillota</taxon>
        <taxon>Bacilli</taxon>
        <taxon>Lactobacillales</taxon>
        <taxon>Lactobacillaceae</taxon>
        <taxon>Leuconostoc</taxon>
    </lineage>
</organism>
<gene>
    <name evidence="5" type="ORF">FGL85_07825</name>
</gene>
<dbReference type="PRINTS" id="PR00598">
    <property type="entry name" value="HTHMARR"/>
</dbReference>
<feature type="domain" description="HTH marR-type" evidence="4">
    <location>
        <begin position="2"/>
        <end position="137"/>
    </location>
</feature>
<dbReference type="InterPro" id="IPR036388">
    <property type="entry name" value="WH-like_DNA-bd_sf"/>
</dbReference>
<evidence type="ECO:0000313" key="5">
    <source>
        <dbReference type="EMBL" id="QEA42410.1"/>
    </source>
</evidence>
<evidence type="ECO:0000313" key="6">
    <source>
        <dbReference type="Proteomes" id="UP000321296"/>
    </source>
</evidence>
<dbReference type="SMART" id="SM00347">
    <property type="entry name" value="HTH_MARR"/>
    <property type="match status" value="1"/>
</dbReference>
<accession>A0A5B8T5K7</accession>
<dbReference type="PANTHER" id="PTHR42756">
    <property type="entry name" value="TRANSCRIPTIONAL REGULATOR, MARR"/>
    <property type="match status" value="1"/>
</dbReference>
<proteinExistence type="predicted"/>
<dbReference type="Proteomes" id="UP000321296">
    <property type="component" value="Chromosome"/>
</dbReference>
<name>A0A5B8T5K7_LEUPS</name>
<dbReference type="EMBL" id="CP042383">
    <property type="protein sequence ID" value="QEA42410.1"/>
    <property type="molecule type" value="Genomic_DNA"/>
</dbReference>
<keyword evidence="2" id="KW-0238">DNA-binding</keyword>
<dbReference type="Gene3D" id="1.10.10.10">
    <property type="entry name" value="Winged helix-like DNA-binding domain superfamily/Winged helix DNA-binding domain"/>
    <property type="match status" value="1"/>
</dbReference>
<evidence type="ECO:0000256" key="2">
    <source>
        <dbReference type="ARBA" id="ARBA00023125"/>
    </source>
</evidence>
<dbReference type="InterPro" id="IPR036390">
    <property type="entry name" value="WH_DNA-bd_sf"/>
</dbReference>
<dbReference type="InterPro" id="IPR000835">
    <property type="entry name" value="HTH_MarR-typ"/>
</dbReference>
<protein>
    <submittedName>
        <fullName evidence="5">MarR family transcriptional regulator</fullName>
    </submittedName>
</protein>
<evidence type="ECO:0000259" key="4">
    <source>
        <dbReference type="PROSITE" id="PS50995"/>
    </source>
</evidence>
<dbReference type="GO" id="GO:0003677">
    <property type="term" value="F:DNA binding"/>
    <property type="evidence" value="ECO:0007669"/>
    <property type="project" value="UniProtKB-KW"/>
</dbReference>
<evidence type="ECO:0000256" key="3">
    <source>
        <dbReference type="ARBA" id="ARBA00023163"/>
    </source>
</evidence>
<dbReference type="PANTHER" id="PTHR42756:SF1">
    <property type="entry name" value="TRANSCRIPTIONAL REPRESSOR OF EMRAB OPERON"/>
    <property type="match status" value="1"/>
</dbReference>
<dbReference type="Pfam" id="PF12802">
    <property type="entry name" value="MarR_2"/>
    <property type="match status" value="1"/>
</dbReference>
<dbReference type="SUPFAM" id="SSF46785">
    <property type="entry name" value="Winged helix' DNA-binding domain"/>
    <property type="match status" value="1"/>
</dbReference>